<reference evidence="1 2" key="1">
    <citation type="journal article" date="2003" name="Int. J. Syst. Evol. Microbiol.">
        <title>Bacillus nealsonii sp. nov., isolated from a spacecraft-assembly facility, whose spores are gamma-radiation resistant.</title>
        <authorList>
            <person name="Venkateswaran K."/>
            <person name="Kempf M."/>
            <person name="Chen F."/>
            <person name="Satomi M."/>
            <person name="Nicholson W."/>
            <person name="Kern R."/>
        </authorList>
    </citation>
    <scope>NUCLEOTIDE SEQUENCE [LARGE SCALE GENOMIC DNA]</scope>
    <source>
        <strain evidence="1 2">FO-92</strain>
    </source>
</reference>
<dbReference type="GO" id="GO:0046983">
    <property type="term" value="F:protein dimerization activity"/>
    <property type="evidence" value="ECO:0007669"/>
    <property type="project" value="InterPro"/>
</dbReference>
<dbReference type="GO" id="GO:0043937">
    <property type="term" value="P:regulation of sporulation"/>
    <property type="evidence" value="ECO:0007669"/>
    <property type="project" value="InterPro"/>
</dbReference>
<protein>
    <submittedName>
        <fullName evidence="1">Aspartyl-phosphate phosphatase Spo0E family protein</fullName>
    </submittedName>
</protein>
<dbReference type="Proteomes" id="UP000233375">
    <property type="component" value="Unassembled WGS sequence"/>
</dbReference>
<sequence>MSKGHLLYLIESKREELINIAKKYGFSAHATIACSQELDQLLNKYNTHEKK</sequence>
<comment type="caution">
    <text evidence="1">The sequence shown here is derived from an EMBL/GenBank/DDBJ whole genome shotgun (WGS) entry which is preliminary data.</text>
</comment>
<dbReference type="InterPro" id="IPR036638">
    <property type="entry name" value="HLH_DNA-bd_sf"/>
</dbReference>
<accession>A0A2N0YYV8</accession>
<keyword evidence="2" id="KW-1185">Reference proteome</keyword>
<dbReference type="PROSITE" id="PS51257">
    <property type="entry name" value="PROKAR_LIPOPROTEIN"/>
    <property type="match status" value="1"/>
</dbReference>
<dbReference type="InterPro" id="IPR037208">
    <property type="entry name" value="Spo0E-like_sf"/>
</dbReference>
<dbReference type="RefSeq" id="WP_101178500.1">
    <property type="nucleotide sequence ID" value="NZ_PISE01000043.1"/>
</dbReference>
<proteinExistence type="predicted"/>
<evidence type="ECO:0000313" key="1">
    <source>
        <dbReference type="EMBL" id="PKG22443.1"/>
    </source>
</evidence>
<dbReference type="Pfam" id="PF09388">
    <property type="entry name" value="SpoOE-like"/>
    <property type="match status" value="1"/>
</dbReference>
<dbReference type="EMBL" id="PISE01000043">
    <property type="protein sequence ID" value="PKG22443.1"/>
    <property type="molecule type" value="Genomic_DNA"/>
</dbReference>
<dbReference type="InterPro" id="IPR053028">
    <property type="entry name" value="Spo0E-like_phosphatase"/>
</dbReference>
<name>A0A2N0YYV8_9BACI</name>
<dbReference type="Gene3D" id="4.10.280.10">
    <property type="entry name" value="Helix-loop-helix DNA-binding domain"/>
    <property type="match status" value="1"/>
</dbReference>
<evidence type="ECO:0000313" key="2">
    <source>
        <dbReference type="Proteomes" id="UP000233375"/>
    </source>
</evidence>
<dbReference type="OrthoDB" id="2972613at2"/>
<organism evidence="1 2">
    <name type="scientific">Niallia nealsonii</name>
    <dbReference type="NCBI Taxonomy" id="115979"/>
    <lineage>
        <taxon>Bacteria</taxon>
        <taxon>Bacillati</taxon>
        <taxon>Bacillota</taxon>
        <taxon>Bacilli</taxon>
        <taxon>Bacillales</taxon>
        <taxon>Bacillaceae</taxon>
        <taxon>Niallia</taxon>
    </lineage>
</organism>
<dbReference type="InterPro" id="IPR018540">
    <property type="entry name" value="Spo0E-like"/>
</dbReference>
<dbReference type="PANTHER" id="PTHR41263">
    <property type="entry name" value="ASPARTYL-PHOSPHATE PHOSPHATASE YISI"/>
    <property type="match status" value="1"/>
</dbReference>
<dbReference type="PANTHER" id="PTHR41263:SF1">
    <property type="entry name" value="ASPARTYL-PHOSPHATE PHOSPHATASE YISI"/>
    <property type="match status" value="1"/>
</dbReference>
<gene>
    <name evidence="1" type="ORF">CWS01_17280</name>
</gene>
<dbReference type="SUPFAM" id="SSF140500">
    <property type="entry name" value="BAS1536-like"/>
    <property type="match status" value="1"/>
</dbReference>
<dbReference type="AlphaFoldDB" id="A0A2N0YYV8"/>